<reference evidence="1 2" key="1">
    <citation type="journal article" date="2021" name="BMC Genomics">
        <title>Datura genome reveals duplications of psychoactive alkaloid biosynthetic genes and high mutation rate following tissue culture.</title>
        <authorList>
            <person name="Rajewski A."/>
            <person name="Carter-House D."/>
            <person name="Stajich J."/>
            <person name="Litt A."/>
        </authorList>
    </citation>
    <scope>NUCLEOTIDE SEQUENCE [LARGE SCALE GENOMIC DNA]</scope>
    <source>
        <strain evidence="1">AR-01</strain>
    </source>
</reference>
<proteinExistence type="predicted"/>
<accession>A0ABS8T2Q1</accession>
<protein>
    <submittedName>
        <fullName evidence="1">Uncharacterized protein</fullName>
    </submittedName>
</protein>
<dbReference type="EMBL" id="JACEIK010001004">
    <property type="protein sequence ID" value="MCD7464934.1"/>
    <property type="molecule type" value="Genomic_DNA"/>
</dbReference>
<sequence length="62" mass="6498">ILEVFYVGTVGCTYGPAFRTCGGDAPPPNGFLLGSLFNTCARPAVCTWAAVDRRLSSTATDI</sequence>
<feature type="non-terminal residue" evidence="1">
    <location>
        <position position="1"/>
    </location>
</feature>
<evidence type="ECO:0000313" key="1">
    <source>
        <dbReference type="EMBL" id="MCD7464934.1"/>
    </source>
</evidence>
<comment type="caution">
    <text evidence="1">The sequence shown here is derived from an EMBL/GenBank/DDBJ whole genome shotgun (WGS) entry which is preliminary data.</text>
</comment>
<dbReference type="Proteomes" id="UP000823775">
    <property type="component" value="Unassembled WGS sequence"/>
</dbReference>
<organism evidence="1 2">
    <name type="scientific">Datura stramonium</name>
    <name type="common">Jimsonweed</name>
    <name type="synonym">Common thornapple</name>
    <dbReference type="NCBI Taxonomy" id="4076"/>
    <lineage>
        <taxon>Eukaryota</taxon>
        <taxon>Viridiplantae</taxon>
        <taxon>Streptophyta</taxon>
        <taxon>Embryophyta</taxon>
        <taxon>Tracheophyta</taxon>
        <taxon>Spermatophyta</taxon>
        <taxon>Magnoliopsida</taxon>
        <taxon>eudicotyledons</taxon>
        <taxon>Gunneridae</taxon>
        <taxon>Pentapetalae</taxon>
        <taxon>asterids</taxon>
        <taxon>lamiids</taxon>
        <taxon>Solanales</taxon>
        <taxon>Solanaceae</taxon>
        <taxon>Solanoideae</taxon>
        <taxon>Datureae</taxon>
        <taxon>Datura</taxon>
    </lineage>
</organism>
<gene>
    <name evidence="1" type="ORF">HAX54_000235</name>
</gene>
<evidence type="ECO:0000313" key="2">
    <source>
        <dbReference type="Proteomes" id="UP000823775"/>
    </source>
</evidence>
<keyword evidence="2" id="KW-1185">Reference proteome</keyword>
<name>A0ABS8T2Q1_DATST</name>